<dbReference type="GO" id="GO:0005525">
    <property type="term" value="F:GTP binding"/>
    <property type="evidence" value="ECO:0007669"/>
    <property type="project" value="UniProtKB-KW"/>
</dbReference>
<feature type="domain" description="GB1/RHD3-type G" evidence="4">
    <location>
        <begin position="1"/>
        <end position="191"/>
    </location>
</feature>
<accession>A0AAV5UU46</accession>
<dbReference type="InterPro" id="IPR015894">
    <property type="entry name" value="Guanylate-bd_N"/>
</dbReference>
<dbReference type="GO" id="GO:0003924">
    <property type="term" value="F:GTPase activity"/>
    <property type="evidence" value="ECO:0007669"/>
    <property type="project" value="InterPro"/>
</dbReference>
<dbReference type="PANTHER" id="PTHR10751">
    <property type="entry name" value="GUANYLATE BINDING PROTEIN"/>
    <property type="match status" value="1"/>
</dbReference>
<proteinExistence type="inferred from homology"/>
<reference evidence="5" key="1">
    <citation type="submission" date="2023-10" db="EMBL/GenBank/DDBJ databases">
        <title>Genome assembly of Pristionchus species.</title>
        <authorList>
            <person name="Yoshida K."/>
            <person name="Sommer R.J."/>
        </authorList>
    </citation>
    <scope>NUCLEOTIDE SEQUENCE</scope>
    <source>
        <strain evidence="5">RS5133</strain>
    </source>
</reference>
<dbReference type="Pfam" id="PF02263">
    <property type="entry name" value="GBP"/>
    <property type="match status" value="1"/>
</dbReference>
<keyword evidence="6" id="KW-1185">Reference proteome</keyword>
<dbReference type="EMBL" id="BTSY01000001">
    <property type="protein sequence ID" value="GMT09685.1"/>
    <property type="molecule type" value="Genomic_DNA"/>
</dbReference>
<evidence type="ECO:0000259" key="4">
    <source>
        <dbReference type="PROSITE" id="PS51715"/>
    </source>
</evidence>
<comment type="similarity">
    <text evidence="3">Belongs to the TRAFAC class dynamin-like GTPase superfamily. GB1/RHD3 GTPase family.</text>
</comment>
<dbReference type="Proteomes" id="UP001432322">
    <property type="component" value="Unassembled WGS sequence"/>
</dbReference>
<organism evidence="5 6">
    <name type="scientific">Pristionchus fissidentatus</name>
    <dbReference type="NCBI Taxonomy" id="1538716"/>
    <lineage>
        <taxon>Eukaryota</taxon>
        <taxon>Metazoa</taxon>
        <taxon>Ecdysozoa</taxon>
        <taxon>Nematoda</taxon>
        <taxon>Chromadorea</taxon>
        <taxon>Rhabditida</taxon>
        <taxon>Rhabditina</taxon>
        <taxon>Diplogasteromorpha</taxon>
        <taxon>Diplogasteroidea</taxon>
        <taxon>Neodiplogasteridae</taxon>
        <taxon>Pristionchus</taxon>
    </lineage>
</organism>
<comment type="caution">
    <text evidence="5">The sequence shown here is derived from an EMBL/GenBank/DDBJ whole genome shotgun (WGS) entry which is preliminary data.</text>
</comment>
<evidence type="ECO:0000313" key="5">
    <source>
        <dbReference type="EMBL" id="GMT09685.1"/>
    </source>
</evidence>
<dbReference type="InterPro" id="IPR030386">
    <property type="entry name" value="G_GB1_RHD3_dom"/>
</dbReference>
<name>A0AAV5UU46_9BILA</name>
<evidence type="ECO:0000256" key="3">
    <source>
        <dbReference type="PROSITE-ProRule" id="PRU01052"/>
    </source>
</evidence>
<dbReference type="FunFam" id="3.40.50.300:FF:003207">
    <property type="entry name" value="ATLastiN (Endoplasmic reticulum GTPase) related"/>
    <property type="match status" value="1"/>
</dbReference>
<feature type="non-terminal residue" evidence="5">
    <location>
        <position position="1"/>
    </location>
</feature>
<dbReference type="AlphaFoldDB" id="A0AAV5UU46"/>
<dbReference type="InterPro" id="IPR027417">
    <property type="entry name" value="P-loop_NTPase"/>
</dbReference>
<protein>
    <recommendedName>
        <fullName evidence="4">GB1/RHD3-type G domain-containing protein</fullName>
    </recommendedName>
</protein>
<keyword evidence="2" id="KW-0342">GTP-binding</keyword>
<gene>
    <name evidence="5" type="ORF">PFISCL1PPCAC_982</name>
</gene>
<evidence type="ECO:0000256" key="2">
    <source>
        <dbReference type="ARBA" id="ARBA00023134"/>
    </source>
</evidence>
<dbReference type="PROSITE" id="PS51715">
    <property type="entry name" value="G_GB1_RHD3"/>
    <property type="match status" value="1"/>
</dbReference>
<dbReference type="SUPFAM" id="SSF52540">
    <property type="entry name" value="P-loop containing nucleoside triphosphate hydrolases"/>
    <property type="match status" value="1"/>
</dbReference>
<dbReference type="Gene3D" id="3.40.50.300">
    <property type="entry name" value="P-loop containing nucleotide triphosphate hydrolases"/>
    <property type="match status" value="1"/>
</dbReference>
<evidence type="ECO:0000256" key="1">
    <source>
        <dbReference type="ARBA" id="ARBA00022741"/>
    </source>
</evidence>
<keyword evidence="1" id="KW-0547">Nucleotide-binding</keyword>
<evidence type="ECO:0000313" key="6">
    <source>
        <dbReference type="Proteomes" id="UP001432322"/>
    </source>
</evidence>
<feature type="non-terminal residue" evidence="5">
    <location>
        <position position="212"/>
    </location>
</feature>
<sequence>VGIWMWGEPILVKGNSGEKYAVILLDTQGAFDNQSTYQECTTIFALSTILSSLQIYNVVDTIQGRCAANLSLFLDYGRMAALNEKRQSNPFQPLCFCVRDFKSPEEYPFGGEGGRLYLEQVFEKSPRQASELTSIRNLLTSCFESLSCFLLPHPGTIVAERSTFNGDVKDLRPEFRDEIRRMVETLLSPEALKPKIIDGKPATCKRMIEYFK</sequence>